<feature type="transmembrane region" description="Helical" evidence="4">
    <location>
        <begin position="341"/>
        <end position="367"/>
    </location>
</feature>
<gene>
    <name evidence="6" type="ORF">OIDMADRAFT_146385</name>
</gene>
<evidence type="ECO:0000256" key="4">
    <source>
        <dbReference type="SAM" id="Phobius"/>
    </source>
</evidence>
<name>A0A0C3HBS1_OIDMZ</name>
<dbReference type="PROSITE" id="PS50850">
    <property type="entry name" value="MFS"/>
    <property type="match status" value="1"/>
</dbReference>
<feature type="transmembrane region" description="Helical" evidence="4">
    <location>
        <begin position="279"/>
        <end position="301"/>
    </location>
</feature>
<reference evidence="6 7" key="1">
    <citation type="submission" date="2014-04" db="EMBL/GenBank/DDBJ databases">
        <authorList>
            <consortium name="DOE Joint Genome Institute"/>
            <person name="Kuo A."/>
            <person name="Martino E."/>
            <person name="Perotto S."/>
            <person name="Kohler A."/>
            <person name="Nagy L.G."/>
            <person name="Floudas D."/>
            <person name="Copeland A."/>
            <person name="Barry K.W."/>
            <person name="Cichocki N."/>
            <person name="Veneault-Fourrey C."/>
            <person name="LaButti K."/>
            <person name="Lindquist E.A."/>
            <person name="Lipzen A."/>
            <person name="Lundell T."/>
            <person name="Morin E."/>
            <person name="Murat C."/>
            <person name="Sun H."/>
            <person name="Tunlid A."/>
            <person name="Henrissat B."/>
            <person name="Grigoriev I.V."/>
            <person name="Hibbett D.S."/>
            <person name="Martin F."/>
            <person name="Nordberg H.P."/>
            <person name="Cantor M.N."/>
            <person name="Hua S.X."/>
        </authorList>
    </citation>
    <scope>NUCLEOTIDE SEQUENCE [LARGE SCALE GENOMIC DNA]</scope>
    <source>
        <strain evidence="6 7">Zn</strain>
    </source>
</reference>
<feature type="transmembrane region" description="Helical" evidence="4">
    <location>
        <begin position="407"/>
        <end position="434"/>
    </location>
</feature>
<keyword evidence="4" id="KW-1133">Transmembrane helix</keyword>
<evidence type="ECO:0000313" key="6">
    <source>
        <dbReference type="EMBL" id="KIM99816.1"/>
    </source>
</evidence>
<dbReference type="Pfam" id="PF07690">
    <property type="entry name" value="MFS_1"/>
    <property type="match status" value="2"/>
</dbReference>
<feature type="transmembrane region" description="Helical" evidence="4">
    <location>
        <begin position="123"/>
        <end position="148"/>
    </location>
</feature>
<proteinExistence type="inferred from homology"/>
<evidence type="ECO:0000256" key="3">
    <source>
        <dbReference type="SAM" id="MobiDB-lite"/>
    </source>
</evidence>
<dbReference type="PANTHER" id="PTHR11360">
    <property type="entry name" value="MONOCARBOXYLATE TRANSPORTER"/>
    <property type="match status" value="1"/>
</dbReference>
<feature type="transmembrane region" description="Helical" evidence="4">
    <location>
        <begin position="160"/>
        <end position="180"/>
    </location>
</feature>
<protein>
    <recommendedName>
        <fullName evidence="5">Major facilitator superfamily (MFS) profile domain-containing protein</fullName>
    </recommendedName>
</protein>
<feature type="domain" description="Major facilitator superfamily (MFS) profile" evidence="5">
    <location>
        <begin position="33"/>
        <end position="441"/>
    </location>
</feature>
<dbReference type="InterPro" id="IPR020846">
    <property type="entry name" value="MFS_dom"/>
</dbReference>
<feature type="transmembrane region" description="Helical" evidence="4">
    <location>
        <begin position="32"/>
        <end position="50"/>
    </location>
</feature>
<keyword evidence="4" id="KW-0812">Transmembrane</keyword>
<dbReference type="AlphaFoldDB" id="A0A0C3HBS1"/>
<evidence type="ECO:0000256" key="2">
    <source>
        <dbReference type="ARBA" id="ARBA00006727"/>
    </source>
</evidence>
<reference evidence="7" key="2">
    <citation type="submission" date="2015-01" db="EMBL/GenBank/DDBJ databases">
        <title>Evolutionary Origins and Diversification of the Mycorrhizal Mutualists.</title>
        <authorList>
            <consortium name="DOE Joint Genome Institute"/>
            <consortium name="Mycorrhizal Genomics Consortium"/>
            <person name="Kohler A."/>
            <person name="Kuo A."/>
            <person name="Nagy L.G."/>
            <person name="Floudas D."/>
            <person name="Copeland A."/>
            <person name="Barry K.W."/>
            <person name="Cichocki N."/>
            <person name="Veneault-Fourrey C."/>
            <person name="LaButti K."/>
            <person name="Lindquist E.A."/>
            <person name="Lipzen A."/>
            <person name="Lundell T."/>
            <person name="Morin E."/>
            <person name="Murat C."/>
            <person name="Riley R."/>
            <person name="Ohm R."/>
            <person name="Sun H."/>
            <person name="Tunlid A."/>
            <person name="Henrissat B."/>
            <person name="Grigoriev I.V."/>
            <person name="Hibbett D.S."/>
            <person name="Martin F."/>
        </authorList>
    </citation>
    <scope>NUCLEOTIDE SEQUENCE [LARGE SCALE GENOMIC DNA]</scope>
    <source>
        <strain evidence="7">Zn</strain>
    </source>
</reference>
<keyword evidence="4" id="KW-0472">Membrane</keyword>
<sequence>MTTFKLSQRPARPSPSTEEHSTADASQNGQKWLNIAAASAILFIGVGYTNTFGVFQDYYQTTLLPDEAPLKIIAIGSVASSLYLILGVFAGRFADLIGYRVSLGIGAALMIGSMFAASVSREYWQLFLSQGLMFGLGVAFAYLPAVTISHQYFGGRRHGLANGIVVSGGALGGCILPYIVRELMANLTLAQTFRILGYISAGVLLPSIFILKPRNGLSSSTRRSRARGGTTPPLLDFSLLQDSRFITLLVTSTIAMIGFLPRYFLLPKSAVAHGISDTYASWLLGLMNGLSIVGRIGIGWLADRYGKVTALASSFILCGSGHFLFWLPGVAVPAENASSTIALFTLFSIYTGIFGSGFVSLFPVVIADLFGADMLASKVGLLNTVTGLGTLAGPSMVYAIIGNGVDLHWAIGVASAGIFMFVGGLSMVTMFGWLSKHDRNGEEASQIELM</sequence>
<dbReference type="GO" id="GO:0016020">
    <property type="term" value="C:membrane"/>
    <property type="evidence" value="ECO:0007669"/>
    <property type="project" value="UniProtKB-SubCell"/>
</dbReference>
<comment type="similarity">
    <text evidence="2">Belongs to the major facilitator superfamily. Monocarboxylate porter (TC 2.A.1.13) family.</text>
</comment>
<feature type="transmembrane region" description="Helical" evidence="4">
    <location>
        <begin position="245"/>
        <end position="264"/>
    </location>
</feature>
<feature type="transmembrane region" description="Helical" evidence="4">
    <location>
        <begin position="70"/>
        <end position="90"/>
    </location>
</feature>
<dbReference type="PANTHER" id="PTHR11360:SF284">
    <property type="entry name" value="EG:103B4.3 PROTEIN-RELATED"/>
    <property type="match status" value="1"/>
</dbReference>
<feature type="transmembrane region" description="Helical" evidence="4">
    <location>
        <begin position="308"/>
        <end position="329"/>
    </location>
</feature>
<comment type="subcellular location">
    <subcellularLocation>
        <location evidence="1">Membrane</location>
        <topology evidence="1">Multi-pass membrane protein</topology>
    </subcellularLocation>
</comment>
<dbReference type="SUPFAM" id="SSF103473">
    <property type="entry name" value="MFS general substrate transporter"/>
    <property type="match status" value="1"/>
</dbReference>
<dbReference type="EMBL" id="KN832878">
    <property type="protein sequence ID" value="KIM99816.1"/>
    <property type="molecule type" value="Genomic_DNA"/>
</dbReference>
<keyword evidence="7" id="KW-1185">Reference proteome</keyword>
<dbReference type="Proteomes" id="UP000054321">
    <property type="component" value="Unassembled WGS sequence"/>
</dbReference>
<dbReference type="InterPro" id="IPR050327">
    <property type="entry name" value="Proton-linked_MCT"/>
</dbReference>
<dbReference type="GO" id="GO:0022857">
    <property type="term" value="F:transmembrane transporter activity"/>
    <property type="evidence" value="ECO:0007669"/>
    <property type="project" value="InterPro"/>
</dbReference>
<dbReference type="HOGENOM" id="CLU_001265_1_2_1"/>
<evidence type="ECO:0000313" key="7">
    <source>
        <dbReference type="Proteomes" id="UP000054321"/>
    </source>
</evidence>
<dbReference type="InterPro" id="IPR011701">
    <property type="entry name" value="MFS"/>
</dbReference>
<organism evidence="6 7">
    <name type="scientific">Oidiodendron maius (strain Zn)</name>
    <dbReference type="NCBI Taxonomy" id="913774"/>
    <lineage>
        <taxon>Eukaryota</taxon>
        <taxon>Fungi</taxon>
        <taxon>Dikarya</taxon>
        <taxon>Ascomycota</taxon>
        <taxon>Pezizomycotina</taxon>
        <taxon>Leotiomycetes</taxon>
        <taxon>Leotiomycetes incertae sedis</taxon>
        <taxon>Myxotrichaceae</taxon>
        <taxon>Oidiodendron</taxon>
    </lineage>
</organism>
<evidence type="ECO:0000259" key="5">
    <source>
        <dbReference type="PROSITE" id="PS50850"/>
    </source>
</evidence>
<dbReference type="Gene3D" id="1.20.1250.20">
    <property type="entry name" value="MFS general substrate transporter like domains"/>
    <property type="match status" value="2"/>
</dbReference>
<feature type="region of interest" description="Disordered" evidence="3">
    <location>
        <begin position="1"/>
        <end position="24"/>
    </location>
</feature>
<feature type="transmembrane region" description="Helical" evidence="4">
    <location>
        <begin position="192"/>
        <end position="211"/>
    </location>
</feature>
<dbReference type="InParanoid" id="A0A0C3HBS1"/>
<feature type="transmembrane region" description="Helical" evidence="4">
    <location>
        <begin position="379"/>
        <end position="401"/>
    </location>
</feature>
<dbReference type="OrthoDB" id="6499973at2759"/>
<dbReference type="InterPro" id="IPR036259">
    <property type="entry name" value="MFS_trans_sf"/>
</dbReference>
<accession>A0A0C3HBS1</accession>
<feature type="transmembrane region" description="Helical" evidence="4">
    <location>
        <begin position="97"/>
        <end position="117"/>
    </location>
</feature>
<evidence type="ECO:0000256" key="1">
    <source>
        <dbReference type="ARBA" id="ARBA00004141"/>
    </source>
</evidence>